<comment type="caution">
    <text evidence="1">The sequence shown here is derived from an EMBL/GenBank/DDBJ whole genome shotgun (WGS) entry which is preliminary data.</text>
</comment>
<dbReference type="AlphaFoldDB" id="M0QNW4"/>
<dbReference type="Proteomes" id="UP000011666">
    <property type="component" value="Unassembled WGS sequence"/>
</dbReference>
<accession>M0QNW4</accession>
<dbReference type="RefSeq" id="WP_007623516.1">
    <property type="nucleotide sequence ID" value="NZ_BANX01000030.1"/>
</dbReference>
<reference evidence="1 2" key="1">
    <citation type="submission" date="2013-01" db="EMBL/GenBank/DDBJ databases">
        <title>Whole genome shotgun sequence of Gordonia soli NBRC 108243.</title>
        <authorList>
            <person name="Isaki-Nakamura S."/>
            <person name="Hosoyama A."/>
            <person name="Tsuchikane K."/>
            <person name="Ando Y."/>
            <person name="Baba S."/>
            <person name="Ohji S."/>
            <person name="Hamada M."/>
            <person name="Tamura T."/>
            <person name="Yamazoe A."/>
            <person name="Yamazaki S."/>
            <person name="Fujita N."/>
        </authorList>
    </citation>
    <scope>NUCLEOTIDE SEQUENCE [LARGE SCALE GENOMIC DNA]</scope>
    <source>
        <strain evidence="1 2">NBRC 108243</strain>
    </source>
</reference>
<sequence>MSGSSTDVSVELTVCASAPRLSLVRQVVGDVAAATGFDPIDAIDLTVAVDAICALVMSCSAETHELRCVVNARSRGADVHVTGRLAERLRLPEDDFAWRTARAMVDDVQVSTSDDHVAVTCRKTRSLR</sequence>
<organism evidence="1 2">
    <name type="scientific">Gordonia soli NBRC 108243</name>
    <dbReference type="NCBI Taxonomy" id="1223545"/>
    <lineage>
        <taxon>Bacteria</taxon>
        <taxon>Bacillati</taxon>
        <taxon>Actinomycetota</taxon>
        <taxon>Actinomycetes</taxon>
        <taxon>Mycobacteriales</taxon>
        <taxon>Gordoniaceae</taxon>
        <taxon>Gordonia</taxon>
    </lineage>
</organism>
<evidence type="ECO:0000313" key="2">
    <source>
        <dbReference type="Proteomes" id="UP000011666"/>
    </source>
</evidence>
<evidence type="ECO:0000313" key="1">
    <source>
        <dbReference type="EMBL" id="GAC69951.1"/>
    </source>
</evidence>
<name>M0QNW4_9ACTN</name>
<dbReference type="EMBL" id="BANX01000030">
    <property type="protein sequence ID" value="GAC69951.1"/>
    <property type="molecule type" value="Genomic_DNA"/>
</dbReference>
<protein>
    <submittedName>
        <fullName evidence="1">Putative anti-sigma factor</fullName>
    </submittedName>
</protein>
<proteinExistence type="predicted"/>
<gene>
    <name evidence="1" type="ORF">GS4_30_00230</name>
</gene>
<dbReference type="OrthoDB" id="3694612at2"/>
<keyword evidence="2" id="KW-1185">Reference proteome</keyword>
<dbReference type="STRING" id="1223545.GS4_30_00230"/>